<keyword evidence="1" id="KW-0472">Membrane</keyword>
<dbReference type="InterPro" id="IPR021202">
    <property type="entry name" value="Rv3654c-like"/>
</dbReference>
<protein>
    <recommendedName>
        <fullName evidence="4">Secretion/DNA translocation related TadE-like protein</fullName>
    </recommendedName>
</protein>
<dbReference type="EMBL" id="BAABLW010000007">
    <property type="protein sequence ID" value="GAA4918713.1"/>
    <property type="molecule type" value="Genomic_DNA"/>
</dbReference>
<evidence type="ECO:0000256" key="1">
    <source>
        <dbReference type="SAM" id="Phobius"/>
    </source>
</evidence>
<evidence type="ECO:0008006" key="4">
    <source>
        <dbReference type="Google" id="ProtNLM"/>
    </source>
</evidence>
<dbReference type="NCBIfam" id="TIGR03816">
    <property type="entry name" value="tadE_like_DECH"/>
    <property type="match status" value="1"/>
</dbReference>
<keyword evidence="1" id="KW-1133">Transmembrane helix</keyword>
<accession>A0ABP9FYS4</accession>
<gene>
    <name evidence="2" type="ORF">GCM10025790_13080</name>
</gene>
<feature type="transmembrane region" description="Helical" evidence="1">
    <location>
        <begin position="20"/>
        <end position="43"/>
    </location>
</feature>
<evidence type="ECO:0000313" key="2">
    <source>
        <dbReference type="EMBL" id="GAA4918713.1"/>
    </source>
</evidence>
<sequence>MTCGPPRHGFRPGEDTGSGTVAALAIIFTLLICLSLVAVVSSVSAASVQSARAADLAALAAADAARGLRQGDPCTVAEQVTARNGAVLEACQVGGLFPTEVTVTVSREVSIGSLAQQLNLPGLRVHSSARAGPPEALP</sequence>
<reference evidence="3" key="1">
    <citation type="journal article" date="2019" name="Int. J. Syst. Evol. Microbiol.">
        <title>The Global Catalogue of Microorganisms (GCM) 10K type strain sequencing project: providing services to taxonomists for standard genome sequencing and annotation.</title>
        <authorList>
            <consortium name="The Broad Institute Genomics Platform"/>
            <consortium name="The Broad Institute Genome Sequencing Center for Infectious Disease"/>
            <person name="Wu L."/>
            <person name="Ma J."/>
        </authorList>
    </citation>
    <scope>NUCLEOTIDE SEQUENCE [LARGE SCALE GENOMIC DNA]</scope>
    <source>
        <strain evidence="3">JCM 19129</strain>
    </source>
</reference>
<keyword evidence="1" id="KW-0812">Transmembrane</keyword>
<name>A0ABP9FYS4_9MICC</name>
<organism evidence="2 3">
    <name type="scientific">Nesterenkonia rhizosphaerae</name>
    <dbReference type="NCBI Taxonomy" id="1348272"/>
    <lineage>
        <taxon>Bacteria</taxon>
        <taxon>Bacillati</taxon>
        <taxon>Actinomycetota</taxon>
        <taxon>Actinomycetes</taxon>
        <taxon>Micrococcales</taxon>
        <taxon>Micrococcaceae</taxon>
        <taxon>Nesterenkonia</taxon>
    </lineage>
</organism>
<dbReference type="Proteomes" id="UP001500368">
    <property type="component" value="Unassembled WGS sequence"/>
</dbReference>
<evidence type="ECO:0000313" key="3">
    <source>
        <dbReference type="Proteomes" id="UP001500368"/>
    </source>
</evidence>
<dbReference type="RefSeq" id="WP_345478634.1">
    <property type="nucleotide sequence ID" value="NZ_BAABLW010000007.1"/>
</dbReference>
<keyword evidence="3" id="KW-1185">Reference proteome</keyword>
<proteinExistence type="predicted"/>
<comment type="caution">
    <text evidence="2">The sequence shown here is derived from an EMBL/GenBank/DDBJ whole genome shotgun (WGS) entry which is preliminary data.</text>
</comment>